<dbReference type="InterPro" id="IPR032508">
    <property type="entry name" value="FecR_C"/>
</dbReference>
<evidence type="ECO:0000313" key="4">
    <source>
        <dbReference type="EMBL" id="QIU94222.1"/>
    </source>
</evidence>
<dbReference type="GO" id="GO:0016989">
    <property type="term" value="F:sigma factor antagonist activity"/>
    <property type="evidence" value="ECO:0007669"/>
    <property type="project" value="TreeGrafter"/>
</dbReference>
<sequence>MDKRNTHIRSVGSLLLHYLKRREATAPAGLEDELWQCIERNIKENKRRRIIYYLKWSFSTAAVILLFVGLGYYYSNEEPDIKAQVALLPTVVSEENEIVLSGGNNERLTIENGATVSYTSQGTISVNKTIVRQKEKEEKNEENVYNQIIVPKGRHSSLLLADGTRLDINAGSRVVYPSHFKKDKREIYIEGEVFLDVKRNESAPFIVKTSHFDIEVLGTAFNVHAYKDDVKSSVVLLRGIVNVKGEHGDKMNLVPNELASIRNGVILGKERVNAEEYISWTKGVFILKNELLGDVFKKLERYFDREIILTGKMPVEPLCGKIDLNEGIQEIIRFISLTAPIVVEERDSIFYVSPK</sequence>
<dbReference type="InterPro" id="IPR012373">
    <property type="entry name" value="Ferrdict_sens_TM"/>
</dbReference>
<feature type="transmembrane region" description="Helical" evidence="1">
    <location>
        <begin position="50"/>
        <end position="74"/>
    </location>
</feature>
<dbReference type="InterPro" id="IPR006860">
    <property type="entry name" value="FecR"/>
</dbReference>
<name>A0A6H0KLH1_9BACE</name>
<keyword evidence="1" id="KW-0472">Membrane</keyword>
<accession>A0A6H0KLH1</accession>
<dbReference type="EMBL" id="CP050831">
    <property type="protein sequence ID" value="QIU94222.1"/>
    <property type="molecule type" value="Genomic_DNA"/>
</dbReference>
<dbReference type="Proteomes" id="UP000501780">
    <property type="component" value="Chromosome"/>
</dbReference>
<proteinExistence type="predicted"/>
<organism evidence="4 5">
    <name type="scientific">Bacteroides faecium</name>
    <dbReference type="NCBI Taxonomy" id="2715212"/>
    <lineage>
        <taxon>Bacteria</taxon>
        <taxon>Pseudomonadati</taxon>
        <taxon>Bacteroidota</taxon>
        <taxon>Bacteroidia</taxon>
        <taxon>Bacteroidales</taxon>
        <taxon>Bacteroidaceae</taxon>
        <taxon>Bacteroides</taxon>
    </lineage>
</organism>
<dbReference type="Pfam" id="PF16344">
    <property type="entry name" value="FecR_C"/>
    <property type="match status" value="1"/>
</dbReference>
<dbReference type="AlphaFoldDB" id="A0A6H0KLH1"/>
<dbReference type="RefSeq" id="WP_167962010.1">
    <property type="nucleotide sequence ID" value="NZ_CP050831.1"/>
</dbReference>
<dbReference type="PANTHER" id="PTHR30273:SF2">
    <property type="entry name" value="PROTEIN FECR"/>
    <property type="match status" value="1"/>
</dbReference>
<dbReference type="Gene3D" id="2.60.120.1440">
    <property type="match status" value="1"/>
</dbReference>
<evidence type="ECO:0000256" key="1">
    <source>
        <dbReference type="SAM" id="Phobius"/>
    </source>
</evidence>
<reference evidence="4 5" key="1">
    <citation type="submission" date="2020-03" db="EMBL/GenBank/DDBJ databases">
        <title>Genomic analysis of Bacteroides faecium CBA7301.</title>
        <authorList>
            <person name="Kim J."/>
            <person name="Roh S.W."/>
        </authorList>
    </citation>
    <scope>NUCLEOTIDE SEQUENCE [LARGE SCALE GENOMIC DNA]</scope>
    <source>
        <strain evidence="4 5">CBA7301</strain>
    </source>
</reference>
<keyword evidence="1" id="KW-1133">Transmembrane helix</keyword>
<keyword evidence="1" id="KW-0812">Transmembrane</keyword>
<keyword evidence="5" id="KW-1185">Reference proteome</keyword>
<dbReference type="FunFam" id="2.60.120.1440:FF:000001">
    <property type="entry name" value="Putative anti-sigma factor"/>
    <property type="match status" value="1"/>
</dbReference>
<dbReference type="KEGG" id="bfc:BacF7301_08710"/>
<dbReference type="Gene3D" id="3.55.50.30">
    <property type="match status" value="1"/>
</dbReference>
<feature type="domain" description="FecR protein" evidence="2">
    <location>
        <begin position="148"/>
        <end position="241"/>
    </location>
</feature>
<dbReference type="PANTHER" id="PTHR30273">
    <property type="entry name" value="PERIPLASMIC SIGNAL SENSOR AND SIGMA FACTOR ACTIVATOR FECR-RELATED"/>
    <property type="match status" value="1"/>
</dbReference>
<dbReference type="Pfam" id="PF04773">
    <property type="entry name" value="FecR"/>
    <property type="match status" value="1"/>
</dbReference>
<gene>
    <name evidence="4" type="ORF">BacF7301_08710</name>
</gene>
<evidence type="ECO:0000313" key="5">
    <source>
        <dbReference type="Proteomes" id="UP000501780"/>
    </source>
</evidence>
<evidence type="ECO:0000259" key="2">
    <source>
        <dbReference type="Pfam" id="PF04773"/>
    </source>
</evidence>
<feature type="domain" description="Protein FecR C-terminal" evidence="3">
    <location>
        <begin position="285"/>
        <end position="347"/>
    </location>
</feature>
<evidence type="ECO:0000259" key="3">
    <source>
        <dbReference type="Pfam" id="PF16344"/>
    </source>
</evidence>
<protein>
    <submittedName>
        <fullName evidence="4">FecR family protein</fullName>
    </submittedName>
</protein>